<name>A0ABS8PIG5_9PSEU</name>
<dbReference type="Pfam" id="PF00248">
    <property type="entry name" value="Aldo_ket_red"/>
    <property type="match status" value="1"/>
</dbReference>
<evidence type="ECO:0000313" key="2">
    <source>
        <dbReference type="EMBL" id="MCD2198044.1"/>
    </source>
</evidence>
<sequence>MTDPSPEIALGLAALGRPSYINLGRDGVHRSPDELRALAHATLDAAWAAGVRRFDAARSYGRAEEFLGSWFAAHPDHRADATVSSKWGYRYTADWDPDAAVHEVKEHTLAHFRSQWAESLDALGSAPELYQVHSLTTDSPLFTDQALLAALAATAAEHGTRPGFSTSGADQADAVRRGLDLEVDGERLFTAVQSTWNLLEPSVGDALRAAHDDGVLVLVKEGVANGRLVVDPPAAVVAVARRHGVGPDAVALAGILAQPWADVVLSGAADPDQLRANLAATGLELTDEERTALAGIAETPTGYWTRRGALPWV</sequence>
<dbReference type="EMBL" id="JAJNDB010000010">
    <property type="protein sequence ID" value="MCD2198044.1"/>
    <property type="molecule type" value="Genomic_DNA"/>
</dbReference>
<evidence type="ECO:0000313" key="3">
    <source>
        <dbReference type="Proteomes" id="UP001199469"/>
    </source>
</evidence>
<protein>
    <submittedName>
        <fullName evidence="2">Aldo/keto reductase</fullName>
    </submittedName>
</protein>
<dbReference type="InterPro" id="IPR053135">
    <property type="entry name" value="AKR2_Oxidoreductase"/>
</dbReference>
<feature type="domain" description="NADP-dependent oxidoreductase" evidence="1">
    <location>
        <begin position="38"/>
        <end position="296"/>
    </location>
</feature>
<dbReference type="Proteomes" id="UP001199469">
    <property type="component" value="Unassembled WGS sequence"/>
</dbReference>
<dbReference type="InterPro" id="IPR023210">
    <property type="entry name" value="NADP_OxRdtase_dom"/>
</dbReference>
<dbReference type="SUPFAM" id="SSF51430">
    <property type="entry name" value="NAD(P)-linked oxidoreductase"/>
    <property type="match status" value="1"/>
</dbReference>
<evidence type="ECO:0000259" key="1">
    <source>
        <dbReference type="Pfam" id="PF00248"/>
    </source>
</evidence>
<dbReference type="Gene3D" id="3.20.20.100">
    <property type="entry name" value="NADP-dependent oxidoreductase domain"/>
    <property type="match status" value="1"/>
</dbReference>
<dbReference type="PANTHER" id="PTHR43312">
    <property type="entry name" value="D-THREO-ALDOSE 1-DEHYDROGENASE"/>
    <property type="match status" value="1"/>
</dbReference>
<dbReference type="PANTHER" id="PTHR43312:SF1">
    <property type="entry name" value="NADP-DEPENDENT OXIDOREDUCTASE DOMAIN-CONTAINING PROTEIN"/>
    <property type="match status" value="1"/>
</dbReference>
<reference evidence="2 3" key="1">
    <citation type="submission" date="2021-11" db="EMBL/GenBank/DDBJ databases">
        <title>Draft genome sequence of Actinomycetospora sp. SF1 isolated from the rhizosphere soil.</title>
        <authorList>
            <person name="Duangmal K."/>
            <person name="Chantavorakit T."/>
        </authorList>
    </citation>
    <scope>NUCLEOTIDE SEQUENCE [LARGE SCALE GENOMIC DNA]</scope>
    <source>
        <strain evidence="2 3">TBRC 5722</strain>
    </source>
</reference>
<dbReference type="InterPro" id="IPR036812">
    <property type="entry name" value="NAD(P)_OxRdtase_dom_sf"/>
</dbReference>
<organism evidence="2 3">
    <name type="scientific">Actinomycetospora endophytica</name>
    <dbReference type="NCBI Taxonomy" id="2291215"/>
    <lineage>
        <taxon>Bacteria</taxon>
        <taxon>Bacillati</taxon>
        <taxon>Actinomycetota</taxon>
        <taxon>Actinomycetes</taxon>
        <taxon>Pseudonocardiales</taxon>
        <taxon>Pseudonocardiaceae</taxon>
        <taxon>Actinomycetospora</taxon>
    </lineage>
</organism>
<gene>
    <name evidence="2" type="ORF">LQ327_32200</name>
</gene>
<accession>A0ABS8PIG5</accession>
<comment type="caution">
    <text evidence="2">The sequence shown here is derived from an EMBL/GenBank/DDBJ whole genome shotgun (WGS) entry which is preliminary data.</text>
</comment>
<proteinExistence type="predicted"/>
<keyword evidence="3" id="KW-1185">Reference proteome</keyword>